<feature type="compositionally biased region" description="Polar residues" evidence="10">
    <location>
        <begin position="4406"/>
        <end position="4420"/>
    </location>
</feature>
<feature type="compositionally biased region" description="Basic and acidic residues" evidence="10">
    <location>
        <begin position="4531"/>
        <end position="4546"/>
    </location>
</feature>
<dbReference type="GO" id="GO:0000027">
    <property type="term" value="P:ribosomal large subunit assembly"/>
    <property type="evidence" value="ECO:0007669"/>
    <property type="project" value="InterPro"/>
</dbReference>
<sequence>MATTSRYDRYTKAIRICWNPDEDLEEYSVQRDWKDAAMSCVKHFLMVLEQNNKTRFYEALSFLRVADLVEVFVTCSYLLRNSSPELNRKLFSLLVRVCIVSGKYSQLFQLFLHMARRNCFVGVWAEYSEGTVESSFAGDSWGDVRRDLALIARYWNSYDLCGLFPWDYVIEAAFRGDQEAEVALHWLMQDSFEVESRRWTQLSNDASVWTEIDLLEYTKQSIIGNSVEEEKVVDASNSKLGFVSGPLEVVYSSDFGVLHVCDFPFIPPVVHSSNGTKRHVISNFVLLEHFVPIIRECLQCIALGIPILLQGPAGSGKSTLLNLLSQIREQVFHSEKNEEKEYSSMPQTVSLCMSGCRSIEDFDELVGTIVPESQSEGFVWKAGPIGAAIEGGHWLVLEDLHNTPQATLCGIERLVELRSGEKLDVSGRKRPLETAFGFHLFGTSTCSEVDMQEPQQCQSSWEPPGGSWKWKRIHLPSLLQNENDGCLSRILTSRFPCLHFCKQRLISTIFKLLHMYRERNWKKGLWCRSPTLTDWIRICLRLEYLQGENIITPQLAVCECLDVLCAWDPDTSRKSRVYSVLSEAWSLPWETVQSLDTTECPTISTSNPSSVVRIGRFQWRRNESNSSSNPSALSNNSNSCSWMKQTLRLWERIGRCVEMKEPVLLCGETGTGKTSAIQELAKMIGVSVVVLNLSPQTEWSDLVGSFQPQHPFQDIQHLHRLFLDAFCLSFGAEKNQNFLHHLEAALKKKDVDRCYRLIVGAWKKIEQSLSLVSLENSQQEKWYTFREYLTRFERLYGDICGLSVKKRKRKEEEKERKHSIMFRFQVGPLIRAMKEGHWILLDEINLAPFEILEGLTMLLERNTLAVSHDSLGDVRSNGEKMYYLEAHPNFRIFAAMNPPTDVGKRGLRQSIRNKFTEIYVDDHLDEEDAMILICKRYFGRNREECTDEEYRIAEDVARFYFTCRDLCSTQYLVDSNGRKPHYSLRSLCRMLSLAQSIYCRSRCLEKSWMRHKRALYEGALLSFVSPLPISCRSSIQRVADEIFLTGNSLRNMKISDLVKVADTFSSSPSFIEMEGYWIFCQRKERNASRDDNNNISHHDNVFIETPCVKHTMRDILRTLQYGAPKYAVLLQGPTACGKTSLVSYLARKTGQTLLRINHHEHMDLSEYFGNFQMDDTGSFQFVQGPLLRAVRLGYWVVMDELNLAPNELLEALNRLLDDNREIYVPDLAQTFRAHENFVLFATQNPSGEYAGRKQLSRAFRGRFIELNVSELPLEELNTILQRRYRLASSFTDRMIKVMHELQVQRTRERIFLGKESLISARDLFRWASRSPDSKASLAREGFYLLGERCRTAESREFVRKVLVDCIGVGEDELKDERLYDSFSYQNDERWKRVLDKLNVVPTPSLFRMITLVKKALEHREPVLLIGETGIGKTTCIQLLAEYENNLLWTVSCHRHLDVSDFVGAFRPTRQKKTSDSKKLFEWVDGPLVSAMKGGNYFLLDEVNMASDAVIERLNSVLEPERTLTEYQNSSTESLSNLVAHDSFCFIAAMNPASDYGKKECSTAFRSRCTEIWVPPTNTAEEYVSFIAHSWPTQSPFHIYVQPMQELVLQVLSDLETLPSLEKQILYSMFTWRDIRSWMNFIESSSECFQHFFSSYAHGFDLILLDGMRCCLSSFTQLEKLEEKWRTFLWNQCRERMSLEEMEQELYIQGLSNRVVPMWEEDSAYRFFSNIKLNKVHHAEQQQRDILSVISLDTDTMRRNAFRIVRAMLLKKPILLQGPPGIGKTSMILALAACCGQRLLRVNLSEHTEMSDLIGMDVPNTATSRCDEENGATPFVFRPGPLLVALQRGYWILLDELNLAPQTVLEGLNSLLDHRRSIYVAELDKEFYADDQTHFMLFATQNPAVDGGGRKQLPRSFLSRFTRVAMEELHLEDMCQIAEKRFPQLDRCFIRNGLQVLRNIQCNNHNKNNEQDEEEEEEQSKSTTKGMLVEDLNLRDVLRWFSCVDQHCKEIGDFYAASRLFFESLIVERLGTSDIRKVAMEKYVYQIGENVSTENKVQEAVNLTKTDTFAIYRKDSCHIQAGVLEITWNPSLEMEGQDDSWLGKCLSSARNEEDVRWIESYQRNAWILSIGILHDWPMIVIGKKGSGRKSLLRALSHIFGHRLVEWNPAGMDADGSSFIGSYQVFNIWEALWELLHVEDMLAGYRRRVMKIDKETMSVEEKKYVVENLYLVSKKMKALCMELHKKDIQSLYWIDKELERMIAFVSSSLQQVVNASCRGWMESLIGRLQACRRLCRSDQKSFSMFHWAYSTFMEAARRGDWICIDEAHRYPPAVLDALNPFLEDSLSGTRKKKAVMEEEEEGGGLAAANNNNNKKQQFHVHPNFRVFFVVEQGKQHQLSKALWNRALVTWLPEIATEQSENVIHPAISRKDIYKLSHTLIERNAFTCPIPSLETSVVQLATRWWNQNVVARCCREMYWDRICSFVFGFLHSMGKPSHLGMPEDSILAHMYWLFGKQYRQDSSFSERFCRTQEYVWLQQWFEWKMPKQVGSFLLLWNYPTLYLSELWLQMSFWAKYYYGNASRWMPLIIQLAEFSGLQPSHPVLKSLLSWLTQSSTYFCESIPRGCTASQKCGWLVKEGVAFLLHANLEYGEDTTGKNFEQQMLLLLRYCLYGEEMEWSHTQQHLWTIASWTWIQHIDSLWNEMDSVVIVALWTLCYEVFKDRLPLLLYFQGKNAKVAEDWFHSCQEFLLSLGGWKWEFLQSYCLFEPLQVLQRPEIHPDIDDLVNKYTRKAQVQWYAMQRSQVDYPSLDIPTTSLSRWNGELQSSPLLCIGQETAMAFTVWHFWTSLLFWDGKFLTHCSKQLVLQWLDAASMLSSSDWNMECLISQQQLIWLSEINGRANLQLAWTGHFIAQGSLSVIRWLFQNATCCFPASKSGWLSLLNDRLCLDWQRCCNSTDNDDIDSDHMLGYSLQLHQWKVFLNQILDILYILDDDQRHVFEPRNLLWSSYQVHADWWKRMYSRKDCTENHGAIISGEDDFCVGWKWFTMGRQHLQECILSTSKYHPGIVAQHVEEWRQVTKEMWHFRFLHFLQGDSDIASYQEEASKDDGLLLFKDSSHRQSLSHRMKEYSALAETFASIIHELLSTERLDDYQAKMWKWYETATKRMEENDQDCCSRWLQEWNQWQSNLEHSLRFLAKTSDDWCLVDQVLIAGYEMLLGSCFMTRHVEWLWKQPQPTSTCSNVVVSLLPSKCIHHIFDTKTCSIFMSQLIILKWLYYVTIESNVSTIRFGMAEIRKHLDRIVAELGVQTSVDATKETPISYHFLRDSSSSKEEDVVWLDDASRSSWDQLYLQAHLLEDMTSDHQIDSKLEKYKRHIWFIQMLIGMLTGRTNSRRTSFLKQKLQEIYSFASHFQDTNRILEPNCTSSSNQESDRWDAGGWLLLFGMQGDKLGANQQETAEEKNSHIFRKVYFQFYQDPMPTSEMVLLKEPWEQTYKYLCKQQSSNDSRISGDLKDRIEQDLNRIQRVSKKTPMIHIAQLVKQWKDHLVVWQKEWLGKGHSIGQVIAQLEHILDKWNTWMTQHWEEEWIEWREERAQEKSIDYFFPLYIFLSQSLSSSGVVAREDVMQVMDFYLRTAVIADFSLRLHIVKSFWFLLGWNHPTSWLVQLLRGIYCYYQQYEETIQRKYSEKRKAAVEKIQRNMQYAYHYSETSAQEMKDKFGFPIALRQKAIQVARELENELSDSITCLLKEDMENNWNPRGGDTKAKQLFDNISHWIVLKSRETTLFWEKDRWFQVEKKEEKLGWLDKVSHLQSIWNDSFQVFLCSEDRFSRQDFQHWLYILKQNEVSCHPSAVPSTHRSLSVQLSCPLISEEEQSIDDSWDTLETVSLQDQLYFSCLAQSCWIRRWLSYMPQLGVQDFLSGDRKQIWNEMNMALYFGKYLQYLSMQFRQVAFDIRHRWRNLRHLQADEQGSSDSAQFFVQYTEWIALYEEYCKRRQRPVEKEEQMWFSQLQRAVEEEMDKKQFSRGDKNTRDSSWSSLEQLLQVPSKRRWPQGIFAYVQDLACLWKKSQQTSERRANDCNNEETNLAWLMRGIRKELENGEDLTCLHVVCQDALKALRMVKEQILDSISVVGTNDLQSIVSDAIQVALIGDAICCLWWKLTNDMVSFGIYHKWLLQEDEEQAAETQSGGTDIIKGTGLQDASIQSLQQANDISDQLNEQDWQEAFEQLGSSSQEKQQQPEEERNSTEDPKHDVEAQVEMDDTWQDSGEVEGENEQVEDVEAGNGEKDPKVSSENQDTNGLEPREDDDTKYNPSSKDDFFMDNDNKNEEETASEEEKTSELKEEYLESTSGEFKGDVEEQQPVDEEMEIFPETLDNISDSASMEDSHEREEMGMEDETSMMEQDDENDDNYTNESLNEQQSTNNAEDQVASKEEESSRQQQLPESMENETKENVEELNRSTFLDEKGTQVSPSPLQDPRQSSSSSMQKDSTQDANWILNPYTQSSEDIWNHLLEKLDISWDSTGMEEEPQPGMNSDMQEKEDSTKVSPRDTLEESVQEQVLDSQEEAEESATTNALDMDGKQSAKTKVGESSGIDMELDDGEEEHSLLQNQSKDEKQSIKPPSNELEQQWTEETVDSNSSFSVTQDLDRSLLDEQVDLSHRIQPYFMTRTITGKDAQIIWQQLLQKTSQDAASLAERLQMILEPSVTSQLTGSYRTGKRLSMKRVIEFYASEFRKDRIWLRRVQPDRRSYDVLIAIDDSASMMESQASILAMETLALLASSFTRYEIGRLAVARFGKEVKWLRSFEDSMSMEVGGAEILQQFRFEQSATDIAELLRQAIVFLKESKATSQASMSTIQLFFILSDGRLQDRVTIQKLVREAWENGQLIVFLLTDSVNKKQQSIVDLKRVETLENGELKISSYMDDFPFPFYILVRQVESLPQIVASALQEWIEMMNPSRLDSL</sequence>
<organism evidence="12 13">
    <name type="scientific">Galdieria yellowstonensis</name>
    <dbReference type="NCBI Taxonomy" id="3028027"/>
    <lineage>
        <taxon>Eukaryota</taxon>
        <taxon>Rhodophyta</taxon>
        <taxon>Bangiophyceae</taxon>
        <taxon>Galdieriales</taxon>
        <taxon>Galdieriaceae</taxon>
        <taxon>Galdieria</taxon>
    </lineage>
</organism>
<reference evidence="12 13" key="1">
    <citation type="submission" date="2022-07" db="EMBL/GenBank/DDBJ databases">
        <title>Genome-wide signatures of adaptation to extreme environments.</title>
        <authorList>
            <person name="Cho C.H."/>
            <person name="Yoon H.S."/>
        </authorList>
    </citation>
    <scope>NUCLEOTIDE SEQUENCE [LARGE SCALE GENOMIC DNA]</scope>
    <source>
        <strain evidence="12 13">108.79 E11</strain>
    </source>
</reference>
<dbReference type="SUPFAM" id="SSF53300">
    <property type="entry name" value="vWA-like"/>
    <property type="match status" value="1"/>
</dbReference>
<dbReference type="PANTHER" id="PTHR48103">
    <property type="entry name" value="MIDASIN-RELATED"/>
    <property type="match status" value="1"/>
</dbReference>
<dbReference type="InterPro" id="IPR040848">
    <property type="entry name" value="AAA_lid_7"/>
</dbReference>
<feature type="compositionally biased region" description="Acidic residues" evidence="10">
    <location>
        <begin position="4387"/>
        <end position="4405"/>
    </location>
</feature>
<feature type="compositionally biased region" description="Basic and acidic residues" evidence="10">
    <location>
        <begin position="4232"/>
        <end position="4249"/>
    </location>
</feature>
<dbReference type="InterPro" id="IPR002035">
    <property type="entry name" value="VWF_A"/>
</dbReference>
<dbReference type="GO" id="GO:0000055">
    <property type="term" value="P:ribosomal large subunit export from nucleus"/>
    <property type="evidence" value="ECO:0007669"/>
    <property type="project" value="TreeGrafter"/>
</dbReference>
<evidence type="ECO:0000259" key="11">
    <source>
        <dbReference type="PROSITE" id="PS50234"/>
    </source>
</evidence>
<comment type="similarity">
    <text evidence="3 9">Belongs to the midasin family.</text>
</comment>
<evidence type="ECO:0000256" key="8">
    <source>
        <dbReference type="ARBA" id="ARBA00023242"/>
    </source>
</evidence>
<feature type="compositionally biased region" description="Low complexity" evidence="10">
    <location>
        <begin position="4465"/>
        <end position="4487"/>
    </location>
</feature>
<comment type="subcellular location">
    <subcellularLocation>
        <location evidence="1">Nucleus</location>
        <location evidence="1">Nucleolus</location>
    </subcellularLocation>
    <subcellularLocation>
        <location evidence="2">Nucleus</location>
        <location evidence="2">Nucleoplasm</location>
    </subcellularLocation>
</comment>
<accession>A0AAV9IJ57</accession>
<evidence type="ECO:0000256" key="5">
    <source>
        <dbReference type="ARBA" id="ARBA00022741"/>
    </source>
</evidence>
<dbReference type="GO" id="GO:0005730">
    <property type="term" value="C:nucleolus"/>
    <property type="evidence" value="ECO:0007669"/>
    <property type="project" value="UniProtKB-SubCell"/>
</dbReference>
<comment type="function">
    <text evidence="9">Nuclear chaperone required for maturation and nuclear export of pre-60S ribosome subunits.</text>
</comment>
<evidence type="ECO:0000313" key="12">
    <source>
        <dbReference type="EMBL" id="KAK4527251.1"/>
    </source>
</evidence>
<dbReference type="GO" id="GO:0005654">
    <property type="term" value="C:nucleoplasm"/>
    <property type="evidence" value="ECO:0007669"/>
    <property type="project" value="UniProtKB-SubCell"/>
</dbReference>
<dbReference type="Gene3D" id="3.40.50.300">
    <property type="entry name" value="P-loop containing nucleotide triphosphate hydrolases"/>
    <property type="match status" value="6"/>
</dbReference>
<dbReference type="FunFam" id="3.40.50.300:FF:000142">
    <property type="entry name" value="Midasin"/>
    <property type="match status" value="3"/>
</dbReference>
<keyword evidence="6 9" id="KW-0067">ATP-binding</keyword>
<feature type="compositionally biased region" description="Polar residues" evidence="10">
    <location>
        <begin position="4619"/>
        <end position="4635"/>
    </location>
</feature>
<evidence type="ECO:0000256" key="10">
    <source>
        <dbReference type="SAM" id="MobiDB-lite"/>
    </source>
</evidence>
<dbReference type="EMBL" id="JANCYU010000049">
    <property type="protein sequence ID" value="KAK4527251.1"/>
    <property type="molecule type" value="Genomic_DNA"/>
</dbReference>
<dbReference type="PANTHER" id="PTHR48103:SF2">
    <property type="entry name" value="MIDASIN"/>
    <property type="match status" value="1"/>
</dbReference>
<keyword evidence="8 9" id="KW-0539">Nucleus</keyword>
<evidence type="ECO:0000256" key="1">
    <source>
        <dbReference type="ARBA" id="ARBA00004604"/>
    </source>
</evidence>
<feature type="region of interest" description="Disordered" evidence="10">
    <location>
        <begin position="4514"/>
        <end position="4635"/>
    </location>
</feature>
<feature type="compositionally biased region" description="Acidic residues" evidence="10">
    <location>
        <begin position="4352"/>
        <end position="4363"/>
    </location>
</feature>
<feature type="compositionally biased region" description="Acidic residues" evidence="10">
    <location>
        <begin position="4250"/>
        <end position="4275"/>
    </location>
</feature>
<dbReference type="GO" id="GO:0030687">
    <property type="term" value="C:preribosome, large subunit precursor"/>
    <property type="evidence" value="ECO:0007669"/>
    <property type="project" value="TreeGrafter"/>
</dbReference>
<feature type="region of interest" description="Disordered" evidence="10">
    <location>
        <begin position="1964"/>
        <end position="1984"/>
    </location>
</feature>
<dbReference type="Pfam" id="PF07728">
    <property type="entry name" value="AAA_5"/>
    <property type="match status" value="6"/>
</dbReference>
<keyword evidence="5 9" id="KW-0547">Nucleotide-binding</keyword>
<feature type="domain" description="VWFA" evidence="11">
    <location>
        <begin position="4745"/>
        <end position="4941"/>
    </location>
</feature>
<dbReference type="InterPro" id="IPR041190">
    <property type="entry name" value="Midasin_AAA_lid_5"/>
</dbReference>
<dbReference type="Pfam" id="PF17865">
    <property type="entry name" value="AAA_lid_5"/>
    <property type="match status" value="1"/>
</dbReference>
<dbReference type="CDD" id="cd00009">
    <property type="entry name" value="AAA"/>
    <property type="match status" value="2"/>
</dbReference>
<protein>
    <recommendedName>
        <fullName evidence="4 9">Midasin</fullName>
    </recommendedName>
</protein>
<evidence type="ECO:0000256" key="2">
    <source>
        <dbReference type="ARBA" id="ARBA00004642"/>
    </source>
</evidence>
<evidence type="ECO:0000256" key="9">
    <source>
        <dbReference type="PIRNR" id="PIRNR010340"/>
    </source>
</evidence>
<evidence type="ECO:0000256" key="3">
    <source>
        <dbReference type="ARBA" id="ARBA00007188"/>
    </source>
</evidence>
<feature type="compositionally biased region" description="Basic and acidic residues" evidence="10">
    <location>
        <begin position="4301"/>
        <end position="4339"/>
    </location>
</feature>
<evidence type="ECO:0000313" key="13">
    <source>
        <dbReference type="Proteomes" id="UP001300502"/>
    </source>
</evidence>
<dbReference type="Proteomes" id="UP001300502">
    <property type="component" value="Unassembled WGS sequence"/>
</dbReference>
<dbReference type="SMART" id="SM00382">
    <property type="entry name" value="AAA"/>
    <property type="match status" value="5"/>
</dbReference>
<evidence type="ECO:0000256" key="4">
    <source>
        <dbReference type="ARBA" id="ARBA00017143"/>
    </source>
</evidence>
<feature type="region of interest" description="Disordered" evidence="10">
    <location>
        <begin position="4221"/>
        <end position="4492"/>
    </location>
</feature>
<dbReference type="PIRSF" id="PIRSF010340">
    <property type="entry name" value="Midasin"/>
    <property type="match status" value="1"/>
</dbReference>
<dbReference type="GO" id="GO:0005524">
    <property type="term" value="F:ATP binding"/>
    <property type="evidence" value="ECO:0007669"/>
    <property type="project" value="UniProtKB-KW"/>
</dbReference>
<dbReference type="GO" id="GO:0016887">
    <property type="term" value="F:ATP hydrolysis activity"/>
    <property type="evidence" value="ECO:0007669"/>
    <property type="project" value="InterPro"/>
</dbReference>
<evidence type="ECO:0000256" key="6">
    <source>
        <dbReference type="ARBA" id="ARBA00022840"/>
    </source>
</evidence>
<dbReference type="PROSITE" id="PS50234">
    <property type="entry name" value="VWFA"/>
    <property type="match status" value="1"/>
</dbReference>
<evidence type="ECO:0000256" key="7">
    <source>
        <dbReference type="ARBA" id="ARBA00023186"/>
    </source>
</evidence>
<dbReference type="InterPro" id="IPR003593">
    <property type="entry name" value="AAA+_ATPase"/>
</dbReference>
<dbReference type="InterPro" id="IPR036465">
    <property type="entry name" value="vWFA_dom_sf"/>
</dbReference>
<comment type="caution">
    <text evidence="12">The sequence shown here is derived from an EMBL/GenBank/DDBJ whole genome shotgun (WGS) entry which is preliminary data.</text>
</comment>
<gene>
    <name evidence="12" type="ORF">GAYE_SCF37G5173</name>
</gene>
<keyword evidence="13" id="KW-1185">Reference proteome</keyword>
<dbReference type="Pfam" id="PF17867">
    <property type="entry name" value="AAA_lid_7"/>
    <property type="match status" value="1"/>
</dbReference>
<keyword evidence="7 9" id="KW-0143">Chaperone</keyword>
<dbReference type="Gene3D" id="3.40.50.410">
    <property type="entry name" value="von Willebrand factor, type A domain"/>
    <property type="match status" value="1"/>
</dbReference>
<name>A0AAV9IJ57_9RHOD</name>
<proteinExistence type="inferred from homology"/>
<feature type="compositionally biased region" description="Basic and acidic residues" evidence="10">
    <location>
        <begin position="4442"/>
        <end position="4461"/>
    </location>
</feature>
<dbReference type="SUPFAM" id="SSF52540">
    <property type="entry name" value="P-loop containing nucleoside triphosphate hydrolases"/>
    <property type="match status" value="6"/>
</dbReference>
<dbReference type="InterPro" id="IPR027417">
    <property type="entry name" value="P-loop_NTPase"/>
</dbReference>
<dbReference type="InterPro" id="IPR011704">
    <property type="entry name" value="ATPase_dyneun-rel_AAA"/>
</dbReference>
<dbReference type="InterPro" id="IPR012099">
    <property type="entry name" value="Midasin"/>
</dbReference>